<evidence type="ECO:0000256" key="6">
    <source>
        <dbReference type="SAM" id="Phobius"/>
    </source>
</evidence>
<keyword evidence="2" id="KW-1003">Cell membrane</keyword>
<dbReference type="Pfam" id="PF03553">
    <property type="entry name" value="Na_H_antiporter"/>
    <property type="match status" value="1"/>
</dbReference>
<evidence type="ECO:0000256" key="1">
    <source>
        <dbReference type="ARBA" id="ARBA00004651"/>
    </source>
</evidence>
<keyword evidence="3 6" id="KW-0812">Transmembrane</keyword>
<keyword evidence="9" id="KW-1185">Reference proteome</keyword>
<evidence type="ECO:0000256" key="3">
    <source>
        <dbReference type="ARBA" id="ARBA00022692"/>
    </source>
</evidence>
<protein>
    <submittedName>
        <fullName evidence="8">Sodium:proton antiporter</fullName>
    </submittedName>
</protein>
<accession>A0A7Y3RIY1</accession>
<dbReference type="PANTHER" id="PTHR43478">
    <property type="entry name" value="NA+/H+ ANTIPORTER-RELATED"/>
    <property type="match status" value="1"/>
</dbReference>
<comment type="caution">
    <text evidence="8">The sequence shown here is derived from an EMBL/GenBank/DDBJ whole genome shotgun (WGS) entry which is preliminary data.</text>
</comment>
<dbReference type="PANTHER" id="PTHR43478:SF1">
    <property type="entry name" value="NA+_H+ ANTIPORTER NHAC-LIKE C-TERMINAL DOMAIN-CONTAINING PROTEIN"/>
    <property type="match status" value="1"/>
</dbReference>
<feature type="transmembrane region" description="Helical" evidence="6">
    <location>
        <begin position="233"/>
        <end position="253"/>
    </location>
</feature>
<evidence type="ECO:0000256" key="4">
    <source>
        <dbReference type="ARBA" id="ARBA00022989"/>
    </source>
</evidence>
<evidence type="ECO:0000259" key="7">
    <source>
        <dbReference type="Pfam" id="PF03553"/>
    </source>
</evidence>
<dbReference type="RefSeq" id="WP_173195982.1">
    <property type="nucleotide sequence ID" value="NZ_JABFCX010000002.1"/>
</dbReference>
<dbReference type="AlphaFoldDB" id="A0A7Y3RIY1"/>
<keyword evidence="4 6" id="KW-1133">Transmembrane helix</keyword>
<gene>
    <name evidence="8" type="ORF">HK107_01155</name>
</gene>
<name>A0A7Y3RIY1_9PROT</name>
<evidence type="ECO:0000313" key="9">
    <source>
        <dbReference type="Proteomes" id="UP000536835"/>
    </source>
</evidence>
<proteinExistence type="predicted"/>
<keyword evidence="5 6" id="KW-0472">Membrane</keyword>
<evidence type="ECO:0000256" key="2">
    <source>
        <dbReference type="ARBA" id="ARBA00022475"/>
    </source>
</evidence>
<evidence type="ECO:0000256" key="5">
    <source>
        <dbReference type="ARBA" id="ARBA00023136"/>
    </source>
</evidence>
<comment type="subcellular location">
    <subcellularLocation>
        <location evidence="1">Cell membrane</location>
        <topology evidence="1">Multi-pass membrane protein</topology>
    </subcellularLocation>
</comment>
<evidence type="ECO:0000313" key="8">
    <source>
        <dbReference type="EMBL" id="NNU14929.1"/>
    </source>
</evidence>
<dbReference type="Proteomes" id="UP000536835">
    <property type="component" value="Unassembled WGS sequence"/>
</dbReference>
<feature type="transmembrane region" description="Helical" evidence="6">
    <location>
        <begin position="57"/>
        <end position="78"/>
    </location>
</feature>
<feature type="transmembrane region" description="Helical" evidence="6">
    <location>
        <begin position="190"/>
        <end position="212"/>
    </location>
</feature>
<feature type="transmembrane region" description="Helical" evidence="6">
    <location>
        <begin position="429"/>
        <end position="447"/>
    </location>
</feature>
<feature type="transmembrane region" description="Helical" evidence="6">
    <location>
        <begin position="144"/>
        <end position="170"/>
    </location>
</feature>
<organism evidence="8 9">
    <name type="scientific">Parvularcula mediterranea</name>
    <dbReference type="NCBI Taxonomy" id="2732508"/>
    <lineage>
        <taxon>Bacteria</taxon>
        <taxon>Pseudomonadati</taxon>
        <taxon>Pseudomonadota</taxon>
        <taxon>Alphaproteobacteria</taxon>
        <taxon>Parvularculales</taxon>
        <taxon>Parvularculaceae</taxon>
        <taxon>Parvularcula</taxon>
    </lineage>
</organism>
<feature type="transmembrane region" description="Helical" evidence="6">
    <location>
        <begin position="297"/>
        <end position="318"/>
    </location>
</feature>
<dbReference type="GO" id="GO:0005886">
    <property type="term" value="C:plasma membrane"/>
    <property type="evidence" value="ECO:0007669"/>
    <property type="project" value="UniProtKB-SubCell"/>
</dbReference>
<dbReference type="InterPro" id="IPR018461">
    <property type="entry name" value="Na/H_Antiport_NhaC-like_C"/>
</dbReference>
<sequence>MELLPLLPPILALALAFWTRHVLLSLLTGLAVAELLILSGHVPMTFPATVDRIVNVVTSPGDAQILLFCLLVGGLLALMRESGGISATVSRLIQSGAVASPRKASFATAGTGILLFIETNISLLASGILGRPLFDRLGMSRERLAWVIDSTCAPISVLILMNGWGAYALGLVDPYVEGSAVSVVAGSIPLNFYALITVGIVLVTAWSGKLFGPMKHASSRAEGAENTIPPTRMRYMLVPATILIFGTLAFMLWTGEGSILAGDGARSVLLATTLALTVLIAMLVIGKRFSADEVTDTTFKGIGELLPATAVILLALALGDSLRALGTGDLIASLATSFPAPFAFPALIFLAAAGTSFAVGTSWGTYGILIPVAMPLAIGAGIPPSLMLAAVLGGGVFGDHASPISDTTLIASLAAGCDHIEHVKTQLPYALTGAGLATLGYLVAGLLTV</sequence>
<feature type="transmembrane region" description="Helical" evidence="6">
    <location>
        <begin position="330"/>
        <end position="351"/>
    </location>
</feature>
<feature type="domain" description="Na+/H+ antiporter NhaC-like C-terminal" evidence="7">
    <location>
        <begin position="179"/>
        <end position="446"/>
    </location>
</feature>
<dbReference type="EMBL" id="JABFCX010000002">
    <property type="protein sequence ID" value="NNU14929.1"/>
    <property type="molecule type" value="Genomic_DNA"/>
</dbReference>
<feature type="transmembrane region" description="Helical" evidence="6">
    <location>
        <begin position="363"/>
        <end position="382"/>
    </location>
</feature>
<feature type="transmembrane region" description="Helical" evidence="6">
    <location>
        <begin position="265"/>
        <end position="285"/>
    </location>
</feature>
<reference evidence="8 9" key="1">
    <citation type="submission" date="2020-05" db="EMBL/GenBank/DDBJ databases">
        <title>Parvularcula mediterraneae sp. nov., isolated from polypropylene straw from shallow seawater of the seashore of Laganas in Zakynthos island, Greece.</title>
        <authorList>
            <person name="Szabo I."/>
            <person name="Al-Omari J."/>
            <person name="Rado J."/>
            <person name="Szerdahelyi G.S."/>
        </authorList>
    </citation>
    <scope>NUCLEOTIDE SEQUENCE [LARGE SCALE GENOMIC DNA]</scope>
    <source>
        <strain evidence="8 9">ZS-1/3</strain>
    </source>
</reference>